<dbReference type="KEGG" id="bfk:QN062_05625"/>
<feature type="region of interest" description="Disordered" evidence="1">
    <location>
        <begin position="1"/>
        <end position="20"/>
    </location>
</feature>
<dbReference type="EMBL" id="CP129682">
    <property type="protein sequence ID" value="XDS48669.1"/>
    <property type="molecule type" value="Genomic_DNA"/>
</dbReference>
<name>A0AB39UI71_9BIFI</name>
<dbReference type="CDD" id="cd09083">
    <property type="entry name" value="EEP-1"/>
    <property type="match status" value="1"/>
</dbReference>
<protein>
    <submittedName>
        <fullName evidence="4">Endonuclease/exonuclease/phosphatase family protein</fullName>
    </submittedName>
</protein>
<evidence type="ECO:0000256" key="1">
    <source>
        <dbReference type="SAM" id="MobiDB-lite"/>
    </source>
</evidence>
<reference evidence="4" key="1">
    <citation type="submission" date="2023-07" db="EMBL/GenBank/DDBJ databases">
        <title>Bifidobacterium aquikefiriaerophilum sp. nov. and Bifidobacterium eccum sp. nov., isolated from water kefir.</title>
        <authorList>
            <person name="Breselge S."/>
            <person name="Bellassi P."/>
            <person name="Barcenilla C."/>
            <person name="Alvarez-Ordonez A."/>
            <person name="Morelli L."/>
            <person name="Cotter P.D."/>
        </authorList>
    </citation>
    <scope>NUCLEOTIDE SEQUENCE</scope>
    <source>
        <strain evidence="5">WK012_4_13</strain>
        <strain evidence="4">WK013_4_14</strain>
        <strain evidence="3">WK048_4_13</strain>
    </source>
</reference>
<dbReference type="SUPFAM" id="SSF56219">
    <property type="entry name" value="DNase I-like"/>
    <property type="match status" value="1"/>
</dbReference>
<dbReference type="PANTHER" id="PTHR12121">
    <property type="entry name" value="CARBON CATABOLITE REPRESSOR PROTEIN 4"/>
    <property type="match status" value="1"/>
</dbReference>
<keyword evidence="4" id="KW-0378">Hydrolase</keyword>
<gene>
    <name evidence="5" type="ORF">QN062_05625</name>
    <name evidence="4" type="ORF">QN216_10235</name>
    <name evidence="3" type="ORF">QN217_00235</name>
</gene>
<evidence type="ECO:0000313" key="3">
    <source>
        <dbReference type="EMBL" id="XDS46628.1"/>
    </source>
</evidence>
<dbReference type="PANTHER" id="PTHR12121:SF36">
    <property type="entry name" value="ENDONUCLEASE_EXONUCLEASE_PHOSPHATASE DOMAIN-CONTAINING PROTEIN"/>
    <property type="match status" value="1"/>
</dbReference>
<keyword evidence="4" id="KW-0540">Nuclease</keyword>
<evidence type="ECO:0000313" key="4">
    <source>
        <dbReference type="EMBL" id="XDS48669.1"/>
    </source>
</evidence>
<evidence type="ECO:0000259" key="2">
    <source>
        <dbReference type="Pfam" id="PF03372"/>
    </source>
</evidence>
<dbReference type="Gene3D" id="3.60.10.10">
    <property type="entry name" value="Endonuclease/exonuclease/phosphatase"/>
    <property type="match status" value="1"/>
</dbReference>
<dbReference type="InterPro" id="IPR036691">
    <property type="entry name" value="Endo/exonu/phosph_ase_sf"/>
</dbReference>
<dbReference type="InterPro" id="IPR050410">
    <property type="entry name" value="CCR4/nocturin_mRNA_transcr"/>
</dbReference>
<dbReference type="Pfam" id="PF03372">
    <property type="entry name" value="Exo_endo_phos"/>
    <property type="match status" value="1"/>
</dbReference>
<dbReference type="EMBL" id="CP129675">
    <property type="protein sequence ID" value="XDS46628.1"/>
    <property type="molecule type" value="Genomic_DNA"/>
</dbReference>
<keyword evidence="4" id="KW-0255">Endonuclease</keyword>
<dbReference type="GO" id="GO:0004519">
    <property type="term" value="F:endonuclease activity"/>
    <property type="evidence" value="ECO:0007669"/>
    <property type="project" value="UniProtKB-KW"/>
</dbReference>
<dbReference type="RefSeq" id="WP_369340869.1">
    <property type="nucleotide sequence ID" value="NZ_CP129675.1"/>
</dbReference>
<accession>A0AB39UI71</accession>
<dbReference type="GO" id="GO:0000175">
    <property type="term" value="F:3'-5'-RNA exonuclease activity"/>
    <property type="evidence" value="ECO:0007669"/>
    <property type="project" value="TreeGrafter"/>
</dbReference>
<dbReference type="AlphaFoldDB" id="A0AB39UI71"/>
<organism evidence="4">
    <name type="scientific">Bifidobacterium fermentum</name>
    <dbReference type="NCBI Taxonomy" id="3059035"/>
    <lineage>
        <taxon>Bacteria</taxon>
        <taxon>Bacillati</taxon>
        <taxon>Actinomycetota</taxon>
        <taxon>Actinomycetes</taxon>
        <taxon>Bifidobacteriales</taxon>
        <taxon>Bifidobacteriaceae</taxon>
        <taxon>Bifidobacterium</taxon>
    </lineage>
</organism>
<dbReference type="InterPro" id="IPR005135">
    <property type="entry name" value="Endo/exonuclease/phosphatase"/>
</dbReference>
<feature type="domain" description="Endonuclease/exonuclease/phosphatase" evidence="2">
    <location>
        <begin position="1"/>
        <end position="248"/>
    </location>
</feature>
<sequence length="259" mass="28876">MTQNIRMDADSPSDSPDNWGRREPVLTRLIHHVRPDILCTQELLFHQRDAVRRGLGRDYEMIGYGREGGSKGEHSAIFINSCRYRVDAWDQFWLSDTPDVIASSTWGNVCTRIAVWARLRDVETADTFIVANTHTDNVSELARISSMKLIGERLKAASKGLPIVLCGDFNEAAGRSAEFEAMAGPFGFKDAWSIAQRHDSPEYGSFVDYRAPVEGGDRIDWILVSSDVLVHSMSVYPFQVNGAWASDHIPAIVSVTMGN</sequence>
<dbReference type="EMBL" id="CP129683">
    <property type="protein sequence ID" value="XDS49898.1"/>
    <property type="molecule type" value="Genomic_DNA"/>
</dbReference>
<proteinExistence type="predicted"/>
<evidence type="ECO:0000313" key="5">
    <source>
        <dbReference type="EMBL" id="XDS49898.1"/>
    </source>
</evidence>